<feature type="transmembrane region" description="Helical" evidence="1">
    <location>
        <begin position="174"/>
        <end position="195"/>
    </location>
</feature>
<keyword evidence="1" id="KW-0472">Membrane</keyword>
<feature type="transmembrane region" description="Helical" evidence="1">
    <location>
        <begin position="95"/>
        <end position="114"/>
    </location>
</feature>
<protein>
    <recommendedName>
        <fullName evidence="2">PGG domain-containing protein</fullName>
    </recommendedName>
</protein>
<sequence length="304" mass="34270">MPMKRLIRKIDKSGNSKLHMVGSKRNHRMTDKMQSPALQLQEELLLFDQVKEISKTYFVKHYNNDKQTADKLFVVNNDQLHSDTQEWLKRTSENCSIVAVLIATVAFAAAYTISRGSNQSTGFPILQNQPFFEVFTLTDILSLTFTLKSVVKFLSIFTSPYQLKGFKQSLPRKLMLGLTFLVMSVSKIILMINNRERWTKIALYTVALLPVTMFALSYLPLYLSLMKICMYSLKCIGKTFPLCSCFPPSLNSIPKSHITNAPQSNPPDPPVSHASCLLLNPTFPQYESGLMGSHSCSISQSGTH</sequence>
<name>A0A5J4ZE21_9ASTE</name>
<evidence type="ECO:0000256" key="1">
    <source>
        <dbReference type="SAM" id="Phobius"/>
    </source>
</evidence>
<organism evidence="3 4">
    <name type="scientific">Nyssa sinensis</name>
    <dbReference type="NCBI Taxonomy" id="561372"/>
    <lineage>
        <taxon>Eukaryota</taxon>
        <taxon>Viridiplantae</taxon>
        <taxon>Streptophyta</taxon>
        <taxon>Embryophyta</taxon>
        <taxon>Tracheophyta</taxon>
        <taxon>Spermatophyta</taxon>
        <taxon>Magnoliopsida</taxon>
        <taxon>eudicotyledons</taxon>
        <taxon>Gunneridae</taxon>
        <taxon>Pentapetalae</taxon>
        <taxon>asterids</taxon>
        <taxon>Cornales</taxon>
        <taxon>Nyssaceae</taxon>
        <taxon>Nyssa</taxon>
    </lineage>
</organism>
<dbReference type="OrthoDB" id="1923662at2759"/>
<dbReference type="AlphaFoldDB" id="A0A5J4ZE21"/>
<evidence type="ECO:0000259" key="2">
    <source>
        <dbReference type="Pfam" id="PF13962"/>
    </source>
</evidence>
<keyword evidence="4" id="KW-1185">Reference proteome</keyword>
<dbReference type="Proteomes" id="UP000325577">
    <property type="component" value="Linkage Group LG9"/>
</dbReference>
<evidence type="ECO:0000313" key="3">
    <source>
        <dbReference type="EMBL" id="KAA8515557.1"/>
    </source>
</evidence>
<gene>
    <name evidence="3" type="ORF">F0562_018832</name>
</gene>
<feature type="transmembrane region" description="Helical" evidence="1">
    <location>
        <begin position="201"/>
        <end position="223"/>
    </location>
</feature>
<dbReference type="GO" id="GO:0016020">
    <property type="term" value="C:membrane"/>
    <property type="evidence" value="ECO:0007669"/>
    <property type="project" value="TreeGrafter"/>
</dbReference>
<feature type="domain" description="PGG" evidence="2">
    <location>
        <begin position="86"/>
        <end position="188"/>
    </location>
</feature>
<dbReference type="EMBL" id="CM018052">
    <property type="protein sequence ID" value="KAA8515557.1"/>
    <property type="molecule type" value="Genomic_DNA"/>
</dbReference>
<dbReference type="PANTHER" id="PTHR24177">
    <property type="entry name" value="CASKIN"/>
    <property type="match status" value="1"/>
</dbReference>
<dbReference type="InterPro" id="IPR026961">
    <property type="entry name" value="PGG_dom"/>
</dbReference>
<keyword evidence="1" id="KW-0812">Transmembrane</keyword>
<keyword evidence="1" id="KW-1133">Transmembrane helix</keyword>
<accession>A0A5J4ZE21</accession>
<feature type="transmembrane region" description="Helical" evidence="1">
    <location>
        <begin position="134"/>
        <end position="154"/>
    </location>
</feature>
<reference evidence="3 4" key="1">
    <citation type="submission" date="2019-09" db="EMBL/GenBank/DDBJ databases">
        <title>A chromosome-level genome assembly of the Chinese tupelo Nyssa sinensis.</title>
        <authorList>
            <person name="Yang X."/>
            <person name="Kang M."/>
            <person name="Yang Y."/>
            <person name="Xiong H."/>
            <person name="Wang M."/>
            <person name="Zhang Z."/>
            <person name="Wang Z."/>
            <person name="Wu H."/>
            <person name="Ma T."/>
            <person name="Liu J."/>
            <person name="Xi Z."/>
        </authorList>
    </citation>
    <scope>NUCLEOTIDE SEQUENCE [LARGE SCALE GENOMIC DNA]</scope>
    <source>
        <strain evidence="3">J267</strain>
        <tissue evidence="3">Leaf</tissue>
    </source>
</reference>
<proteinExistence type="predicted"/>
<dbReference type="Pfam" id="PF13962">
    <property type="entry name" value="PGG"/>
    <property type="match status" value="1"/>
</dbReference>
<dbReference type="PANTHER" id="PTHR24177:SF314">
    <property type="entry name" value="PROTEIN ACCELERATED CELL DEATH 6-LIKE ISOFORM X1"/>
    <property type="match status" value="1"/>
</dbReference>
<evidence type="ECO:0000313" key="4">
    <source>
        <dbReference type="Proteomes" id="UP000325577"/>
    </source>
</evidence>